<dbReference type="AlphaFoldDB" id="X1MMQ0"/>
<gene>
    <name evidence="1" type="ORF">S06H3_19637</name>
</gene>
<evidence type="ECO:0000313" key="1">
    <source>
        <dbReference type="EMBL" id="GAI07659.1"/>
    </source>
</evidence>
<comment type="caution">
    <text evidence="1">The sequence shown here is derived from an EMBL/GenBank/DDBJ whole genome shotgun (WGS) entry which is preliminary data.</text>
</comment>
<name>X1MMQ0_9ZZZZ</name>
<accession>X1MMQ0</accession>
<dbReference type="EMBL" id="BARV01010073">
    <property type="protein sequence ID" value="GAI07659.1"/>
    <property type="molecule type" value="Genomic_DNA"/>
</dbReference>
<reference evidence="1" key="1">
    <citation type="journal article" date="2014" name="Front. Microbiol.">
        <title>High frequency of phylogenetically diverse reductive dehalogenase-homologous genes in deep subseafloor sedimentary metagenomes.</title>
        <authorList>
            <person name="Kawai M."/>
            <person name="Futagami T."/>
            <person name="Toyoda A."/>
            <person name="Takaki Y."/>
            <person name="Nishi S."/>
            <person name="Hori S."/>
            <person name="Arai W."/>
            <person name="Tsubouchi T."/>
            <person name="Morono Y."/>
            <person name="Uchiyama I."/>
            <person name="Ito T."/>
            <person name="Fujiyama A."/>
            <person name="Inagaki F."/>
            <person name="Takami H."/>
        </authorList>
    </citation>
    <scope>NUCLEOTIDE SEQUENCE</scope>
    <source>
        <strain evidence="1">Expedition CK06-06</strain>
    </source>
</reference>
<feature type="non-terminal residue" evidence="1">
    <location>
        <position position="1"/>
    </location>
</feature>
<sequence length="57" mass="6322">NNVSRTVYEQIFTQGTDPDGLWIVNGTIGIHEQITVEVTSDTDDDVAVGYDFMLEAM</sequence>
<organism evidence="1">
    <name type="scientific">marine sediment metagenome</name>
    <dbReference type="NCBI Taxonomy" id="412755"/>
    <lineage>
        <taxon>unclassified sequences</taxon>
        <taxon>metagenomes</taxon>
        <taxon>ecological metagenomes</taxon>
    </lineage>
</organism>
<protein>
    <submittedName>
        <fullName evidence="1">Uncharacterized protein</fullName>
    </submittedName>
</protein>
<proteinExistence type="predicted"/>